<organism evidence="2 3">
    <name type="scientific">Podarcis lilfordi</name>
    <name type="common">Lilford's wall lizard</name>
    <dbReference type="NCBI Taxonomy" id="74358"/>
    <lineage>
        <taxon>Eukaryota</taxon>
        <taxon>Metazoa</taxon>
        <taxon>Chordata</taxon>
        <taxon>Craniata</taxon>
        <taxon>Vertebrata</taxon>
        <taxon>Euteleostomi</taxon>
        <taxon>Lepidosauria</taxon>
        <taxon>Squamata</taxon>
        <taxon>Bifurcata</taxon>
        <taxon>Unidentata</taxon>
        <taxon>Episquamata</taxon>
        <taxon>Laterata</taxon>
        <taxon>Lacertibaenia</taxon>
        <taxon>Lacertidae</taxon>
        <taxon>Podarcis</taxon>
    </lineage>
</organism>
<gene>
    <name evidence="2" type="ORF">PODLI_1B007555</name>
</gene>
<accession>A0AA35L2D0</accession>
<evidence type="ECO:0000313" key="3">
    <source>
        <dbReference type="Proteomes" id="UP001178461"/>
    </source>
</evidence>
<reference evidence="2" key="1">
    <citation type="submission" date="2022-12" db="EMBL/GenBank/DDBJ databases">
        <authorList>
            <person name="Alioto T."/>
            <person name="Alioto T."/>
            <person name="Gomez Garrido J."/>
        </authorList>
    </citation>
    <scope>NUCLEOTIDE SEQUENCE</scope>
</reference>
<keyword evidence="3" id="KW-1185">Reference proteome</keyword>
<dbReference type="AlphaFoldDB" id="A0AA35L2D0"/>
<evidence type="ECO:0000313" key="2">
    <source>
        <dbReference type="EMBL" id="CAI5788041.1"/>
    </source>
</evidence>
<name>A0AA35L2D0_9SAUR</name>
<protein>
    <submittedName>
        <fullName evidence="2">Uncharacterized protein</fullName>
    </submittedName>
</protein>
<feature type="region of interest" description="Disordered" evidence="1">
    <location>
        <begin position="1"/>
        <end position="22"/>
    </location>
</feature>
<dbReference type="Proteomes" id="UP001178461">
    <property type="component" value="Chromosome 12"/>
</dbReference>
<evidence type="ECO:0000256" key="1">
    <source>
        <dbReference type="SAM" id="MobiDB-lite"/>
    </source>
</evidence>
<sequence length="81" mass="8819">MDGELLKLENQGAVGEDLEGTEGPVVRPLTEEADPVQQGAEATSAQQPAQFINLGNPAQMERLNGKNYLTWALKTELVLKR</sequence>
<dbReference type="EMBL" id="OX395137">
    <property type="protein sequence ID" value="CAI5788041.1"/>
    <property type="molecule type" value="Genomic_DNA"/>
</dbReference>
<proteinExistence type="predicted"/>